<keyword evidence="3" id="KW-1133">Transmembrane helix</keyword>
<name>A0A235B6J2_9BACL</name>
<dbReference type="AlphaFoldDB" id="A0A235B6J2"/>
<accession>A0A235B6J2</accession>
<evidence type="ECO:0000313" key="5">
    <source>
        <dbReference type="Proteomes" id="UP000215459"/>
    </source>
</evidence>
<dbReference type="Pfam" id="PF07963">
    <property type="entry name" value="N_methyl"/>
    <property type="match status" value="1"/>
</dbReference>
<gene>
    <name evidence="4" type="ORF">CHM34_09835</name>
</gene>
<dbReference type="InterPro" id="IPR045584">
    <property type="entry name" value="Pilin-like"/>
</dbReference>
<dbReference type="Gene3D" id="3.30.700.10">
    <property type="entry name" value="Glycoprotein, Type 4 Pilin"/>
    <property type="match status" value="1"/>
</dbReference>
<dbReference type="Proteomes" id="UP000215459">
    <property type="component" value="Unassembled WGS sequence"/>
</dbReference>
<keyword evidence="5" id="KW-1185">Reference proteome</keyword>
<protein>
    <submittedName>
        <fullName evidence="4">Uncharacterized protein</fullName>
    </submittedName>
</protein>
<keyword evidence="2" id="KW-0178">Competence</keyword>
<dbReference type="GO" id="GO:0030420">
    <property type="term" value="P:establishment of competence for transformation"/>
    <property type="evidence" value="ECO:0007669"/>
    <property type="project" value="UniProtKB-KW"/>
</dbReference>
<comment type="caution">
    <text evidence="4">The sequence shown here is derived from an EMBL/GenBank/DDBJ whole genome shotgun (WGS) entry which is preliminary data.</text>
</comment>
<dbReference type="SUPFAM" id="SSF54523">
    <property type="entry name" value="Pili subunits"/>
    <property type="match status" value="1"/>
</dbReference>
<evidence type="ECO:0000256" key="3">
    <source>
        <dbReference type="SAM" id="Phobius"/>
    </source>
</evidence>
<proteinExistence type="predicted"/>
<sequence length="114" mass="12604">MAEYKKELDNQRGFTLIEMLVVLFVIGVIIAIALPNLKAAGESAQERACAANRKLIGSQADNYFLELGSYPSSVQQLKRRGYLRTLPECPAKGNYTIQKSASVEKRVKCSIHGD</sequence>
<comment type="subcellular location">
    <subcellularLocation>
        <location evidence="1">Cell surface</location>
    </subcellularLocation>
</comment>
<dbReference type="OrthoDB" id="1798043at2"/>
<evidence type="ECO:0000256" key="1">
    <source>
        <dbReference type="ARBA" id="ARBA00004241"/>
    </source>
</evidence>
<dbReference type="PANTHER" id="PTHR30093">
    <property type="entry name" value="GENERAL SECRETION PATHWAY PROTEIN G"/>
    <property type="match status" value="1"/>
</dbReference>
<evidence type="ECO:0000313" key="4">
    <source>
        <dbReference type="EMBL" id="OYD07862.1"/>
    </source>
</evidence>
<dbReference type="GO" id="GO:0009986">
    <property type="term" value="C:cell surface"/>
    <property type="evidence" value="ECO:0007669"/>
    <property type="project" value="UniProtKB-SubCell"/>
</dbReference>
<evidence type="ECO:0000256" key="2">
    <source>
        <dbReference type="ARBA" id="ARBA00023287"/>
    </source>
</evidence>
<organism evidence="4 5">
    <name type="scientific">Paludifilum halophilum</name>
    <dbReference type="NCBI Taxonomy" id="1642702"/>
    <lineage>
        <taxon>Bacteria</taxon>
        <taxon>Bacillati</taxon>
        <taxon>Bacillota</taxon>
        <taxon>Bacilli</taxon>
        <taxon>Bacillales</taxon>
        <taxon>Thermoactinomycetaceae</taxon>
        <taxon>Paludifilum</taxon>
    </lineage>
</organism>
<feature type="transmembrane region" description="Helical" evidence="3">
    <location>
        <begin position="14"/>
        <end position="37"/>
    </location>
</feature>
<dbReference type="NCBIfam" id="TIGR02532">
    <property type="entry name" value="IV_pilin_GFxxxE"/>
    <property type="match status" value="1"/>
</dbReference>
<reference evidence="4 5" key="1">
    <citation type="submission" date="2017-07" db="EMBL/GenBank/DDBJ databases">
        <title>The genome sequence of Paludifilum halophilum highlights mechanisms for microbial adaptation to high salt environemnts.</title>
        <authorList>
            <person name="Belbahri L."/>
        </authorList>
    </citation>
    <scope>NUCLEOTIDE SEQUENCE [LARGE SCALE GENOMIC DNA]</scope>
    <source>
        <strain evidence="4 5">DSM 102817</strain>
    </source>
</reference>
<dbReference type="PROSITE" id="PS00409">
    <property type="entry name" value="PROKAR_NTER_METHYL"/>
    <property type="match status" value="1"/>
</dbReference>
<keyword evidence="3" id="KW-0472">Membrane</keyword>
<dbReference type="EMBL" id="NOWF01000005">
    <property type="protein sequence ID" value="OYD07862.1"/>
    <property type="molecule type" value="Genomic_DNA"/>
</dbReference>
<keyword evidence="3" id="KW-0812">Transmembrane</keyword>
<dbReference type="RefSeq" id="WP_094264533.1">
    <property type="nucleotide sequence ID" value="NZ_NOWF01000005.1"/>
</dbReference>
<dbReference type="InterPro" id="IPR012902">
    <property type="entry name" value="N_methyl_site"/>
</dbReference>